<dbReference type="SUPFAM" id="SSF55785">
    <property type="entry name" value="PYP-like sensor domain (PAS domain)"/>
    <property type="match status" value="2"/>
</dbReference>
<dbReference type="AlphaFoldDB" id="A0A8J8SD81"/>
<feature type="domain" description="PAS" evidence="1">
    <location>
        <begin position="261"/>
        <end position="333"/>
    </location>
</feature>
<dbReference type="Pfam" id="PF08447">
    <property type="entry name" value="PAS_3"/>
    <property type="match status" value="1"/>
</dbReference>
<dbReference type="SUPFAM" id="SSF55073">
    <property type="entry name" value="Nucleotide cyclase"/>
    <property type="match status" value="1"/>
</dbReference>
<evidence type="ECO:0000313" key="5">
    <source>
        <dbReference type="Proteomes" id="UP000677305"/>
    </source>
</evidence>
<dbReference type="SMART" id="SM00267">
    <property type="entry name" value="GGDEF"/>
    <property type="match status" value="1"/>
</dbReference>
<dbReference type="FunFam" id="3.30.70.270:FF:000001">
    <property type="entry name" value="Diguanylate cyclase domain protein"/>
    <property type="match status" value="1"/>
</dbReference>
<dbReference type="SMART" id="SM00086">
    <property type="entry name" value="PAC"/>
    <property type="match status" value="3"/>
</dbReference>
<dbReference type="Gene3D" id="3.30.450.20">
    <property type="entry name" value="PAS domain"/>
    <property type="match status" value="3"/>
</dbReference>
<protein>
    <submittedName>
        <fullName evidence="4">Diguanylate cyclase</fullName>
    </submittedName>
</protein>
<dbReference type="PROSITE" id="PS50112">
    <property type="entry name" value="PAS"/>
    <property type="match status" value="2"/>
</dbReference>
<dbReference type="Pfam" id="PF00990">
    <property type="entry name" value="GGDEF"/>
    <property type="match status" value="1"/>
</dbReference>
<dbReference type="PROSITE" id="PS50887">
    <property type="entry name" value="GGDEF"/>
    <property type="match status" value="1"/>
</dbReference>
<dbReference type="InterPro" id="IPR013655">
    <property type="entry name" value="PAS_fold_3"/>
</dbReference>
<dbReference type="InterPro" id="IPR000014">
    <property type="entry name" value="PAS"/>
</dbReference>
<organism evidence="4 5">
    <name type="scientific">Vallitalea guaymasensis</name>
    <dbReference type="NCBI Taxonomy" id="1185412"/>
    <lineage>
        <taxon>Bacteria</taxon>
        <taxon>Bacillati</taxon>
        <taxon>Bacillota</taxon>
        <taxon>Clostridia</taxon>
        <taxon>Lachnospirales</taxon>
        <taxon>Vallitaleaceae</taxon>
        <taxon>Vallitalea</taxon>
    </lineage>
</organism>
<evidence type="ECO:0000259" key="2">
    <source>
        <dbReference type="PROSITE" id="PS50113"/>
    </source>
</evidence>
<dbReference type="PANTHER" id="PTHR44757">
    <property type="entry name" value="DIGUANYLATE CYCLASE DGCP"/>
    <property type="match status" value="1"/>
</dbReference>
<dbReference type="CDD" id="cd01949">
    <property type="entry name" value="GGDEF"/>
    <property type="match status" value="1"/>
</dbReference>
<feature type="domain" description="PAS" evidence="1">
    <location>
        <begin position="131"/>
        <end position="202"/>
    </location>
</feature>
<dbReference type="Gene3D" id="3.30.70.270">
    <property type="match status" value="1"/>
</dbReference>
<dbReference type="InterPro" id="IPR043128">
    <property type="entry name" value="Rev_trsase/Diguanyl_cyclase"/>
</dbReference>
<feature type="domain" description="GGDEF" evidence="3">
    <location>
        <begin position="420"/>
        <end position="554"/>
    </location>
</feature>
<feature type="domain" description="PAC" evidence="2">
    <location>
        <begin position="336"/>
        <end position="388"/>
    </location>
</feature>
<dbReference type="Proteomes" id="UP000677305">
    <property type="component" value="Chromosome"/>
</dbReference>
<dbReference type="CDD" id="cd00130">
    <property type="entry name" value="PAS"/>
    <property type="match status" value="2"/>
</dbReference>
<evidence type="ECO:0000259" key="3">
    <source>
        <dbReference type="PROSITE" id="PS50887"/>
    </source>
</evidence>
<dbReference type="EMBL" id="CP058561">
    <property type="protein sequence ID" value="QUH30190.1"/>
    <property type="molecule type" value="Genomic_DNA"/>
</dbReference>
<dbReference type="Pfam" id="PF08448">
    <property type="entry name" value="PAS_4"/>
    <property type="match status" value="1"/>
</dbReference>
<proteinExistence type="predicted"/>
<dbReference type="NCBIfam" id="TIGR00254">
    <property type="entry name" value="GGDEF"/>
    <property type="match status" value="1"/>
</dbReference>
<dbReference type="PANTHER" id="PTHR44757:SF2">
    <property type="entry name" value="BIOFILM ARCHITECTURE MAINTENANCE PROTEIN MBAA"/>
    <property type="match status" value="1"/>
</dbReference>
<dbReference type="InterPro" id="IPR052155">
    <property type="entry name" value="Biofilm_reg_signaling"/>
</dbReference>
<dbReference type="InterPro" id="IPR013656">
    <property type="entry name" value="PAS_4"/>
</dbReference>
<dbReference type="InterPro" id="IPR000160">
    <property type="entry name" value="GGDEF_dom"/>
</dbReference>
<dbReference type="KEGG" id="vgu:HYG85_15195"/>
<dbReference type="InterPro" id="IPR000700">
    <property type="entry name" value="PAS-assoc_C"/>
</dbReference>
<dbReference type="InterPro" id="IPR029787">
    <property type="entry name" value="Nucleotide_cyclase"/>
</dbReference>
<reference evidence="4 5" key="1">
    <citation type="submission" date="2020-07" db="EMBL/GenBank/DDBJ databases">
        <title>Vallitalea guaymasensis genome.</title>
        <authorList>
            <person name="Postec A."/>
        </authorList>
    </citation>
    <scope>NUCLEOTIDE SEQUENCE [LARGE SCALE GENOMIC DNA]</scope>
    <source>
        <strain evidence="4 5">Ra1766G1</strain>
    </source>
</reference>
<sequence>MINNPNLYLNFFHNNNNAFMIIKDKKIIDCNDRMVNLFNYKSREDIIDQFNFILFPNNQPNGLSSVVEFHKILNSIDNNCNRTFNFVCVKSNLTEFEAEISISNHRDNNDTFTFVTIRCITDFTYDKKLLESEQFKKYINASSNYFVALDNTGNINFVNKSLGALLANDSNYLIGKNWFDIALPTNIRSKIKSIFNNLMKGFIRENQEIYNQPLLTKSGEKRIVMWSNSILKDECGNIIGTLSSGHDITDKLQIQKQLMEVETNFQQLLENINEIFWVKNINTEDMIYISSAFEHIFGQKWDYKNGIKNFYASVHPADLVNVKASFNKLTEFGSISQLEYRIIKPDNSIRWIYSRAFPVKNKDNKIIRIVGVAEDITERKELQDSLYKMATTDYLTGSYNRQHFLKTSEGFIAYARLTRELVSLLMLDIDYFKKVNDTYGHSIGDEVLKELVKTCTSVLGEKDLFGRIGGEEFAIILTGYNRDEAFKIAEKIRKKVEDLTLKIGGYTIRITISIGMSMLENSKCDSDCISNLLNNADKALYQAKNSGRNKTVIF</sequence>
<accession>A0A8J8SD81</accession>
<feature type="domain" description="PAC" evidence="2">
    <location>
        <begin position="208"/>
        <end position="260"/>
    </location>
</feature>
<name>A0A8J8SD81_9FIRM</name>
<evidence type="ECO:0000259" key="1">
    <source>
        <dbReference type="PROSITE" id="PS50112"/>
    </source>
</evidence>
<keyword evidence="5" id="KW-1185">Reference proteome</keyword>
<dbReference type="Pfam" id="PF13426">
    <property type="entry name" value="PAS_9"/>
    <property type="match status" value="1"/>
</dbReference>
<dbReference type="InterPro" id="IPR001610">
    <property type="entry name" value="PAC"/>
</dbReference>
<dbReference type="SMART" id="SM00091">
    <property type="entry name" value="PAS"/>
    <property type="match status" value="3"/>
</dbReference>
<dbReference type="RefSeq" id="WP_212690392.1">
    <property type="nucleotide sequence ID" value="NZ_CP058561.1"/>
</dbReference>
<dbReference type="PROSITE" id="PS50113">
    <property type="entry name" value="PAC"/>
    <property type="match status" value="2"/>
</dbReference>
<gene>
    <name evidence="4" type="ORF">HYG85_15195</name>
</gene>
<dbReference type="NCBIfam" id="TIGR00229">
    <property type="entry name" value="sensory_box"/>
    <property type="match status" value="2"/>
</dbReference>
<dbReference type="InterPro" id="IPR035965">
    <property type="entry name" value="PAS-like_dom_sf"/>
</dbReference>
<evidence type="ECO:0000313" key="4">
    <source>
        <dbReference type="EMBL" id="QUH30190.1"/>
    </source>
</evidence>